<dbReference type="GO" id="GO:0003887">
    <property type="term" value="F:DNA-directed DNA polymerase activity"/>
    <property type="evidence" value="ECO:0007669"/>
    <property type="project" value="UniProtKB-UniRule"/>
</dbReference>
<dbReference type="SUPFAM" id="SSF56672">
    <property type="entry name" value="DNA/RNA polymerases"/>
    <property type="match status" value="1"/>
</dbReference>
<evidence type="ECO:0000256" key="3">
    <source>
        <dbReference type="ARBA" id="ARBA00012417"/>
    </source>
</evidence>
<dbReference type="CDD" id="cd09898">
    <property type="entry name" value="H3TH_53EXO"/>
    <property type="match status" value="1"/>
</dbReference>
<dbReference type="RefSeq" id="WP_071662415.1">
    <property type="nucleotide sequence ID" value="NZ_LUKY01000032.1"/>
</dbReference>
<evidence type="ECO:0000256" key="16">
    <source>
        <dbReference type="NCBIfam" id="TIGR00593"/>
    </source>
</evidence>
<evidence type="ECO:0000256" key="1">
    <source>
        <dbReference type="ARBA" id="ARBA00007705"/>
    </source>
</evidence>
<dbReference type="SMART" id="SM00475">
    <property type="entry name" value="53EXOc"/>
    <property type="match status" value="1"/>
</dbReference>
<dbReference type="SMART" id="SM00474">
    <property type="entry name" value="35EXOc"/>
    <property type="match status" value="1"/>
</dbReference>
<dbReference type="GO" id="GO:0008409">
    <property type="term" value="F:5'-3' exonuclease activity"/>
    <property type="evidence" value="ECO:0007669"/>
    <property type="project" value="UniProtKB-UniRule"/>
</dbReference>
<protein>
    <recommendedName>
        <fullName evidence="4 16">DNA polymerase I</fullName>
        <ecNumber evidence="3 16">2.7.7.7</ecNumber>
    </recommendedName>
</protein>
<reference evidence="21 22" key="1">
    <citation type="submission" date="2016-03" db="EMBL/GenBank/DDBJ databases">
        <title>Comparative genomics of Rickettsiella.</title>
        <authorList>
            <person name="Chandler C."/>
            <person name="Wang Y."/>
        </authorList>
    </citation>
    <scope>NUCLEOTIDE SEQUENCE [LARGE SCALE GENOMIC DNA]</scope>
    <source>
        <strain evidence="21 22">RCFS May 2013</strain>
    </source>
</reference>
<dbReference type="Gene3D" id="3.30.420.10">
    <property type="entry name" value="Ribonuclease H-like superfamily/Ribonuclease H"/>
    <property type="match status" value="1"/>
</dbReference>
<dbReference type="InterPro" id="IPR018320">
    <property type="entry name" value="DNA_polymerase_1"/>
</dbReference>
<keyword evidence="7 17" id="KW-0235">DNA replication</keyword>
<feature type="domain" description="5'-3' exonuclease" evidence="19">
    <location>
        <begin position="2"/>
        <end position="257"/>
    </location>
</feature>
<evidence type="ECO:0000256" key="2">
    <source>
        <dbReference type="ARBA" id="ARBA00011541"/>
    </source>
</evidence>
<organism evidence="21 22">
    <name type="scientific">Candidatus Rickettsiella isopodorum</name>
    <dbReference type="NCBI Taxonomy" id="1225476"/>
    <lineage>
        <taxon>Bacteria</taxon>
        <taxon>Pseudomonadati</taxon>
        <taxon>Pseudomonadota</taxon>
        <taxon>Gammaproteobacteria</taxon>
        <taxon>Legionellales</taxon>
        <taxon>Coxiellaceae</taxon>
        <taxon>Rickettsiella</taxon>
    </lineage>
</organism>
<evidence type="ECO:0000256" key="14">
    <source>
        <dbReference type="ARBA" id="ARBA00023204"/>
    </source>
</evidence>
<dbReference type="CDD" id="cd09859">
    <property type="entry name" value="PIN_53EXO"/>
    <property type="match status" value="1"/>
</dbReference>
<dbReference type="CDD" id="cd08637">
    <property type="entry name" value="DNA_pol_A_pol_I_C"/>
    <property type="match status" value="1"/>
</dbReference>
<evidence type="ECO:0000256" key="12">
    <source>
        <dbReference type="ARBA" id="ARBA00022932"/>
    </source>
</evidence>
<dbReference type="InterPro" id="IPR001098">
    <property type="entry name" value="DNA-dir_DNA_pol_A_palm_dom"/>
</dbReference>
<comment type="caution">
    <text evidence="21">The sequence shown here is derived from an EMBL/GenBank/DDBJ whole genome shotgun (WGS) entry which is preliminary data.</text>
</comment>
<feature type="domain" description="DNA-directed DNA polymerase family A palm" evidence="20">
    <location>
        <begin position="657"/>
        <end position="863"/>
    </location>
</feature>
<dbReference type="Pfam" id="PF01367">
    <property type="entry name" value="5_3_exonuc"/>
    <property type="match status" value="1"/>
</dbReference>
<dbReference type="PRINTS" id="PR00868">
    <property type="entry name" value="DNAPOLI"/>
</dbReference>
<evidence type="ECO:0000256" key="10">
    <source>
        <dbReference type="ARBA" id="ARBA00022801"/>
    </source>
</evidence>
<keyword evidence="14 17" id="KW-0234">DNA repair</keyword>
<dbReference type="SMART" id="SM00482">
    <property type="entry name" value="POLAc"/>
    <property type="match status" value="1"/>
</dbReference>
<dbReference type="SUPFAM" id="SSF47807">
    <property type="entry name" value="5' to 3' exonuclease, C-terminal subdomain"/>
    <property type="match status" value="1"/>
</dbReference>
<accession>A0A1J8P834</accession>
<evidence type="ECO:0000259" key="18">
    <source>
        <dbReference type="SMART" id="SM00474"/>
    </source>
</evidence>
<dbReference type="GO" id="GO:0003677">
    <property type="term" value="F:DNA binding"/>
    <property type="evidence" value="ECO:0007669"/>
    <property type="project" value="UniProtKB-UniRule"/>
</dbReference>
<evidence type="ECO:0000256" key="8">
    <source>
        <dbReference type="ARBA" id="ARBA00022722"/>
    </source>
</evidence>
<dbReference type="GO" id="GO:0008408">
    <property type="term" value="F:3'-5' exonuclease activity"/>
    <property type="evidence" value="ECO:0007669"/>
    <property type="project" value="UniProtKB-UniRule"/>
</dbReference>
<dbReference type="EMBL" id="LUKY01000032">
    <property type="protein sequence ID" value="OIZ95155.1"/>
    <property type="molecule type" value="Genomic_DNA"/>
</dbReference>
<dbReference type="FunFam" id="3.40.50.1010:FF:000001">
    <property type="entry name" value="DNA polymerase I"/>
    <property type="match status" value="1"/>
</dbReference>
<comment type="function">
    <text evidence="17">In addition to polymerase activity, this DNA polymerase exhibits 3'-5' and 5'-3' exonuclease activity.</text>
</comment>
<dbReference type="SUPFAM" id="SSF53098">
    <property type="entry name" value="Ribonuclease H-like"/>
    <property type="match status" value="1"/>
</dbReference>
<dbReference type="InterPro" id="IPR002421">
    <property type="entry name" value="5-3_exonuclease"/>
</dbReference>
<dbReference type="EC" id="2.7.7.7" evidence="3 16"/>
<dbReference type="InterPro" id="IPR036397">
    <property type="entry name" value="RNaseH_sf"/>
</dbReference>
<dbReference type="PANTHER" id="PTHR10133:SF27">
    <property type="entry name" value="DNA POLYMERASE NU"/>
    <property type="match status" value="1"/>
</dbReference>
<proteinExistence type="inferred from homology"/>
<dbReference type="InterPro" id="IPR029060">
    <property type="entry name" value="PIN-like_dom_sf"/>
</dbReference>
<dbReference type="Pfam" id="PF01612">
    <property type="entry name" value="DNA_pol_A_exo1"/>
    <property type="match status" value="1"/>
</dbReference>
<keyword evidence="12 17" id="KW-0239">DNA-directed DNA polymerase</keyword>
<evidence type="ECO:0000259" key="19">
    <source>
        <dbReference type="SMART" id="SM00475"/>
    </source>
</evidence>
<comment type="subunit">
    <text evidence="2">Single-chain monomer with multiple functions.</text>
</comment>
<name>A0A1J8P834_9COXI</name>
<dbReference type="InterPro" id="IPR008918">
    <property type="entry name" value="HhH2"/>
</dbReference>
<evidence type="ECO:0000256" key="15">
    <source>
        <dbReference type="ARBA" id="ARBA00049244"/>
    </source>
</evidence>
<dbReference type="FunFam" id="1.20.1060.10:FF:000001">
    <property type="entry name" value="DNA polymerase I"/>
    <property type="match status" value="1"/>
</dbReference>
<keyword evidence="8" id="KW-0540">Nuclease</keyword>
<feature type="domain" description="3'-5' exonuclease" evidence="18">
    <location>
        <begin position="301"/>
        <end position="488"/>
    </location>
</feature>
<dbReference type="FunFam" id="1.10.150.20:FF:000003">
    <property type="entry name" value="DNA polymerase I"/>
    <property type="match status" value="1"/>
</dbReference>
<dbReference type="InterPro" id="IPR020045">
    <property type="entry name" value="DNA_polI_H3TH"/>
</dbReference>
<comment type="similarity">
    <text evidence="1 17">Belongs to the DNA polymerase type-A family.</text>
</comment>
<dbReference type="Pfam" id="PF02739">
    <property type="entry name" value="5_3_exonuc_N"/>
    <property type="match status" value="1"/>
</dbReference>
<dbReference type="Gene3D" id="1.10.150.20">
    <property type="entry name" value="5' to 3' exonuclease, C-terminal subdomain"/>
    <property type="match status" value="2"/>
</dbReference>
<dbReference type="CDD" id="cd06139">
    <property type="entry name" value="DNA_polA_I_Ecoli_like_exo"/>
    <property type="match status" value="1"/>
</dbReference>
<keyword evidence="5 17" id="KW-0808">Transferase</keyword>
<dbReference type="InterPro" id="IPR002298">
    <property type="entry name" value="DNA_polymerase_A"/>
</dbReference>
<dbReference type="AlphaFoldDB" id="A0A1J8P834"/>
<dbReference type="Gene3D" id="3.30.70.370">
    <property type="match status" value="1"/>
</dbReference>
<evidence type="ECO:0000256" key="5">
    <source>
        <dbReference type="ARBA" id="ARBA00022679"/>
    </source>
</evidence>
<dbReference type="STRING" id="1225476.A1D18_03395"/>
<gene>
    <name evidence="17" type="primary">polA</name>
    <name evidence="21" type="ORF">A1D18_03395</name>
</gene>
<dbReference type="NCBIfam" id="NF004397">
    <property type="entry name" value="PRK05755.1"/>
    <property type="match status" value="1"/>
</dbReference>
<dbReference type="InterPro" id="IPR019760">
    <property type="entry name" value="DNA-dir_DNA_pol_A_CS"/>
</dbReference>
<keyword evidence="11 17" id="KW-0269">Exonuclease</keyword>
<keyword evidence="10 17" id="KW-0378">Hydrolase</keyword>
<evidence type="ECO:0000256" key="11">
    <source>
        <dbReference type="ARBA" id="ARBA00022839"/>
    </source>
</evidence>
<dbReference type="GO" id="GO:0006302">
    <property type="term" value="P:double-strand break repair"/>
    <property type="evidence" value="ECO:0007669"/>
    <property type="project" value="TreeGrafter"/>
</dbReference>
<keyword evidence="22" id="KW-1185">Reference proteome</keyword>
<evidence type="ECO:0000256" key="6">
    <source>
        <dbReference type="ARBA" id="ARBA00022695"/>
    </source>
</evidence>
<evidence type="ECO:0000259" key="20">
    <source>
        <dbReference type="SMART" id="SM00482"/>
    </source>
</evidence>
<dbReference type="FunFam" id="1.10.150.20:FF:000002">
    <property type="entry name" value="DNA polymerase I"/>
    <property type="match status" value="1"/>
</dbReference>
<dbReference type="NCBIfam" id="TIGR00593">
    <property type="entry name" value="pola"/>
    <property type="match status" value="1"/>
</dbReference>
<evidence type="ECO:0000256" key="9">
    <source>
        <dbReference type="ARBA" id="ARBA00022763"/>
    </source>
</evidence>
<dbReference type="InterPro" id="IPR012337">
    <property type="entry name" value="RNaseH-like_sf"/>
</dbReference>
<dbReference type="OrthoDB" id="9806424at2"/>
<dbReference type="InterPro" id="IPR036279">
    <property type="entry name" value="5-3_exonuclease_C_sf"/>
</dbReference>
<keyword evidence="9 17" id="KW-0227">DNA damage</keyword>
<keyword evidence="13 17" id="KW-0238">DNA-binding</keyword>
<dbReference type="PANTHER" id="PTHR10133">
    <property type="entry name" value="DNA POLYMERASE I"/>
    <property type="match status" value="1"/>
</dbReference>
<evidence type="ECO:0000313" key="22">
    <source>
        <dbReference type="Proteomes" id="UP000183924"/>
    </source>
</evidence>
<evidence type="ECO:0000256" key="4">
    <source>
        <dbReference type="ARBA" id="ARBA00020311"/>
    </source>
</evidence>
<evidence type="ECO:0000313" key="21">
    <source>
        <dbReference type="EMBL" id="OIZ95155.1"/>
    </source>
</evidence>
<dbReference type="InterPro" id="IPR020046">
    <property type="entry name" value="5-3_exonucl_a-hlix_arch_N"/>
</dbReference>
<dbReference type="PROSITE" id="PS00447">
    <property type="entry name" value="DNA_POLYMERASE_A"/>
    <property type="match status" value="1"/>
</dbReference>
<dbReference type="Gene3D" id="1.20.1060.10">
    <property type="entry name" value="Taq DNA Polymerase, Chain T, domain 4"/>
    <property type="match status" value="1"/>
</dbReference>
<dbReference type="SMART" id="SM00279">
    <property type="entry name" value="HhH2"/>
    <property type="match status" value="1"/>
</dbReference>
<dbReference type="InterPro" id="IPR043502">
    <property type="entry name" value="DNA/RNA_pol_sf"/>
</dbReference>
<sequence length="899" mass="100577">MKKPLVLVDGTSYLYRAFHALPPLSNSRGEPTGAVYGVINMLRRLIKDTNPEYMVVVFDAKGKTFREELYTEYKAHRPTMPDDLQFQIEPLYAIVRELGLPLIIHSGVEADDVIGTLAAKAVQQQLPVLISTGDKDFAQLVCEHITLVNTMTNSRLDYQGVVDKFGVTPEQITDYLSLIGDTVDNVPGIPNVGPKTAAKWLNHYGTLESLIKNAHEIKGKVGENLKAHLDKLPLSRQLVTIKTDVDLEFDLEKFRPQAPDTLALMNSYKKLEFKGWMRELEKNLDLSNQANDKNLSTQTAYSLILDEEAFQVLLKQLITSKLWAFDTETTSLDVMQAELVGLSFAIQCKKPVYIPLAHNYPEAPKQLSRDWVLQQLKPLFEDPKQLKIGHNLKYDSGILANYEIPLQGLHFDTMLASYLLDSASNSHSLDSAAIKHLDHKTIRFEEIAGKGSKQKTFNQIDIQEAGPYAAEDADIALRLHEILKPQLETLAGLSKVFSDIEMPLIPVLSRIERHGVLVDAQLLEKQSRSIAKRLLKLEEEAYQLAGKTFNLGSPKQLQTVLFAEQGLPILEKTPKGQASTSESVLQALAIKFPLAKVILKHRSLSKLKSTYTDKLPLQINPKTGRIHTSYHQAAVVTGRLSSSDPNLQNIPARTKEGRKIRQAFIAPAGYKILAADYSQIELRIVAHFSQDKGLLDAFARGLDIHKATAAEVLNIPLDQVSHEQRRSAKAVNFGLIYGMSAFGLAKQLGISREEAKNYIDRYFARYPGVKDYMERTRQQAHEQAYVTTLFGRRLNLAFINSSDPLQRRASERAAINAPLQGSAADIIKKAMITIDHALTQQAFKAHMIMQVHDELVFEVADEDLKSVKQLIEDLMVNTTQLSVPLMVDTQIGSNWSKAL</sequence>
<dbReference type="InterPro" id="IPR002562">
    <property type="entry name" value="3'-5'_exonuclease_dom"/>
</dbReference>
<comment type="catalytic activity">
    <reaction evidence="15 17">
        <text>DNA(n) + a 2'-deoxyribonucleoside 5'-triphosphate = DNA(n+1) + diphosphate</text>
        <dbReference type="Rhea" id="RHEA:22508"/>
        <dbReference type="Rhea" id="RHEA-COMP:17339"/>
        <dbReference type="Rhea" id="RHEA-COMP:17340"/>
        <dbReference type="ChEBI" id="CHEBI:33019"/>
        <dbReference type="ChEBI" id="CHEBI:61560"/>
        <dbReference type="ChEBI" id="CHEBI:173112"/>
        <dbReference type="EC" id="2.7.7.7"/>
    </reaction>
</comment>
<dbReference type="Proteomes" id="UP000183924">
    <property type="component" value="Unassembled WGS sequence"/>
</dbReference>
<evidence type="ECO:0000256" key="17">
    <source>
        <dbReference type="RuleBase" id="RU004460"/>
    </source>
</evidence>
<dbReference type="GO" id="GO:0006261">
    <property type="term" value="P:DNA-templated DNA replication"/>
    <property type="evidence" value="ECO:0007669"/>
    <property type="project" value="UniProtKB-UniRule"/>
</dbReference>
<keyword evidence="6 17" id="KW-0548">Nucleotidyltransferase</keyword>
<evidence type="ECO:0000256" key="13">
    <source>
        <dbReference type="ARBA" id="ARBA00023125"/>
    </source>
</evidence>
<dbReference type="Gene3D" id="3.40.50.1010">
    <property type="entry name" value="5'-nuclease"/>
    <property type="match status" value="1"/>
</dbReference>
<dbReference type="Pfam" id="PF00476">
    <property type="entry name" value="DNA_pol_A"/>
    <property type="match status" value="1"/>
</dbReference>
<dbReference type="SUPFAM" id="SSF88723">
    <property type="entry name" value="PIN domain-like"/>
    <property type="match status" value="1"/>
</dbReference>
<evidence type="ECO:0000256" key="7">
    <source>
        <dbReference type="ARBA" id="ARBA00022705"/>
    </source>
</evidence>
<dbReference type="FunFam" id="3.30.420.10:FF:000026">
    <property type="entry name" value="DNA polymerase I"/>
    <property type="match status" value="1"/>
</dbReference>